<dbReference type="Proteomes" id="UP001202134">
    <property type="component" value="Unassembled WGS sequence"/>
</dbReference>
<evidence type="ECO:0000313" key="2">
    <source>
        <dbReference type="EMBL" id="MCL1047295.1"/>
    </source>
</evidence>
<keyword evidence="3" id="KW-1185">Reference proteome</keyword>
<name>A0ABT0KTW0_9GAMM</name>
<accession>A0ABT0KTW0</accession>
<feature type="domain" description="DUF6602" evidence="1">
    <location>
        <begin position="38"/>
        <end position="142"/>
    </location>
</feature>
<proteinExistence type="predicted"/>
<comment type="caution">
    <text evidence="2">The sequence shown here is derived from an EMBL/GenBank/DDBJ whole genome shotgun (WGS) entry which is preliminary data.</text>
</comment>
<sequence length="327" mass="36565">MSGRMYGMVGWEEFSCNRSDILNKFDLAKAKTKSRKVKVEHGNVVEAAVREWLESYLPKKYGVTSGFIIPDFVELSDPYNLGHFDIIIYDILESPILWVDDNDDKSELGKARAIPAQYVKSVYEVKSNLTAQTGKDVIKKLCELNLMHKFLPEHFSCGAIFIELQEKNINKAAILESFQSSQLPYKFWGGIVLRCSEDTDLIGNIFLSKAPVDELQVKTTTPLIIAGEDMNVVQGVPSGDVVIGPGFGAKATVGPDRKYHFNRSYTAVSHGENYTVNLSWATDNFVTFAIDLIGRLEGKQPMTGESPKYLFGQVFDKLILKSDAEIK</sequence>
<evidence type="ECO:0000259" key="1">
    <source>
        <dbReference type="Pfam" id="PF20247"/>
    </source>
</evidence>
<protein>
    <recommendedName>
        <fullName evidence="1">DUF6602 domain-containing protein</fullName>
    </recommendedName>
</protein>
<reference evidence="2 3" key="1">
    <citation type="submission" date="2022-01" db="EMBL/GenBank/DDBJ databases">
        <title>Whole genome-based taxonomy of the Shewanellaceae.</title>
        <authorList>
            <person name="Martin-Rodriguez A.J."/>
        </authorList>
    </citation>
    <scope>NUCLEOTIDE SEQUENCE [LARGE SCALE GENOMIC DNA]</scope>
    <source>
        <strain evidence="2 3">DSM 24955</strain>
    </source>
</reference>
<dbReference type="RefSeq" id="WP_248956714.1">
    <property type="nucleotide sequence ID" value="NZ_JAKIKU010000013.1"/>
</dbReference>
<organism evidence="2 3">
    <name type="scientific">Shewanella electrodiphila</name>
    <dbReference type="NCBI Taxonomy" id="934143"/>
    <lineage>
        <taxon>Bacteria</taxon>
        <taxon>Pseudomonadati</taxon>
        <taxon>Pseudomonadota</taxon>
        <taxon>Gammaproteobacteria</taxon>
        <taxon>Alteromonadales</taxon>
        <taxon>Shewanellaceae</taxon>
        <taxon>Shewanella</taxon>
    </lineage>
</organism>
<dbReference type="Pfam" id="PF20247">
    <property type="entry name" value="DUF6602"/>
    <property type="match status" value="1"/>
</dbReference>
<dbReference type="InterPro" id="IPR046537">
    <property type="entry name" value="DUF6602"/>
</dbReference>
<dbReference type="EMBL" id="JAKIKU010000013">
    <property type="protein sequence ID" value="MCL1047295.1"/>
    <property type="molecule type" value="Genomic_DNA"/>
</dbReference>
<evidence type="ECO:0000313" key="3">
    <source>
        <dbReference type="Proteomes" id="UP001202134"/>
    </source>
</evidence>
<gene>
    <name evidence="2" type="ORF">L2737_18505</name>
</gene>
<dbReference type="CDD" id="cd21173">
    <property type="entry name" value="NucC-like"/>
    <property type="match status" value="1"/>
</dbReference>